<protein>
    <recommendedName>
        <fullName evidence="2">Protein ENHANCED DISEASE RESISTANCE 2 C-terminal domain-containing protein</fullName>
    </recommendedName>
</protein>
<reference evidence="3" key="1">
    <citation type="submission" date="2018-02" db="EMBL/GenBank/DDBJ databases">
        <title>Rhizophora mucronata_Transcriptome.</title>
        <authorList>
            <person name="Meera S.P."/>
            <person name="Sreeshan A."/>
            <person name="Augustine A."/>
        </authorList>
    </citation>
    <scope>NUCLEOTIDE SEQUENCE</scope>
    <source>
        <tissue evidence="3">Leaf</tissue>
    </source>
</reference>
<evidence type="ECO:0000256" key="1">
    <source>
        <dbReference type="SAM" id="MobiDB-lite"/>
    </source>
</evidence>
<dbReference type="PANTHER" id="PTHR31558">
    <property type="entry name" value="CW14 PROTEIN"/>
    <property type="match status" value="1"/>
</dbReference>
<evidence type="ECO:0000259" key="2">
    <source>
        <dbReference type="Pfam" id="PF07059"/>
    </source>
</evidence>
<dbReference type="InterPro" id="IPR009769">
    <property type="entry name" value="EDR2_C"/>
</dbReference>
<name>A0A2P2K110_RHIMU</name>
<feature type="compositionally biased region" description="Basic residues" evidence="1">
    <location>
        <begin position="13"/>
        <end position="24"/>
    </location>
</feature>
<sequence length="488" mass="55042">MGGCASRPEGCVSRRKKKRSRKRRRRIIKRPVSSVKIEKVECCGQTDRSFTNPTFQGSIDSTWCDAISVIESECDDEFYSVYEDRFSVVGCESKDLDDLAARNSVEEFANDGDVETVRSKGSTHSHSRPNMMSPVFVDEVLNGNAGGGGEKQMADNCGLLPNACLPCLASTASSVDKRKSSSPGTPSSRRKAALRLSFKFKEELHTPTLISPRAFLQRPIAGSSIPYCPIDKKMPNCWSPIDPTTFKVRGKNYFRDKKKDYAPKCAAFYPFGADLFLSQRKIDHIARFVALPNIGASDEVPSVLVVNVQIPLYPVAIFQSENDGEGMSLVMYFKLSEGFSQELPLQFRENIIRLINDEVERVKGFPLDTIAPFRERLKILGCLANVDDLLFSTTEKKLVNAYNEKPVLSRPQHEFYLGENYFEIDLDMHRFSYISRKGFEAFHSKLKHCVLHFGLTIQGNKAEELPEHLLCCMRLNELDYARHHELGC</sequence>
<feature type="region of interest" description="Disordered" evidence="1">
    <location>
        <begin position="1"/>
        <end position="24"/>
    </location>
</feature>
<proteinExistence type="predicted"/>
<dbReference type="AlphaFoldDB" id="A0A2P2K110"/>
<evidence type="ECO:0000313" key="3">
    <source>
        <dbReference type="EMBL" id="MBW99413.1"/>
    </source>
</evidence>
<dbReference type="PANTHER" id="PTHR31558:SF19">
    <property type="entry name" value="PROTEIN ENHANCED DISEASE RESISTANCE 2 C-TERMINAL DOMAIN-CONTAINING PROTEIN"/>
    <property type="match status" value="1"/>
</dbReference>
<feature type="domain" description="Protein ENHANCED DISEASE RESISTANCE 2 C-terminal" evidence="2">
    <location>
        <begin position="238"/>
        <end position="479"/>
    </location>
</feature>
<organism evidence="3">
    <name type="scientific">Rhizophora mucronata</name>
    <name type="common">Asiatic mangrove</name>
    <dbReference type="NCBI Taxonomy" id="61149"/>
    <lineage>
        <taxon>Eukaryota</taxon>
        <taxon>Viridiplantae</taxon>
        <taxon>Streptophyta</taxon>
        <taxon>Embryophyta</taxon>
        <taxon>Tracheophyta</taxon>
        <taxon>Spermatophyta</taxon>
        <taxon>Magnoliopsida</taxon>
        <taxon>eudicotyledons</taxon>
        <taxon>Gunneridae</taxon>
        <taxon>Pentapetalae</taxon>
        <taxon>rosids</taxon>
        <taxon>fabids</taxon>
        <taxon>Malpighiales</taxon>
        <taxon>Rhizophoraceae</taxon>
        <taxon>Rhizophora</taxon>
    </lineage>
</organism>
<accession>A0A2P2K110</accession>
<dbReference type="EMBL" id="GGEC01018930">
    <property type="protein sequence ID" value="MBW99413.1"/>
    <property type="molecule type" value="Transcribed_RNA"/>
</dbReference>
<dbReference type="Pfam" id="PF07059">
    <property type="entry name" value="EDR2_C"/>
    <property type="match status" value="1"/>
</dbReference>